<reference evidence="1" key="1">
    <citation type="submission" date="2014-11" db="EMBL/GenBank/DDBJ databases">
        <authorList>
            <person name="Amaro Gonzalez C."/>
        </authorList>
    </citation>
    <scope>NUCLEOTIDE SEQUENCE</scope>
</reference>
<protein>
    <submittedName>
        <fullName evidence="1">Uncharacterized protein</fullName>
    </submittedName>
</protein>
<accession>A0A0E9WBF0</accession>
<evidence type="ECO:0000313" key="1">
    <source>
        <dbReference type="EMBL" id="JAH87631.1"/>
    </source>
</evidence>
<proteinExistence type="predicted"/>
<sequence length="51" mass="5926">MVRDILCLTTFLNWYVRATLDDRACLDQFPHLHSVGFSLCRVSSQSPFYDS</sequence>
<dbReference type="AlphaFoldDB" id="A0A0E9WBF0"/>
<reference evidence="1" key="2">
    <citation type="journal article" date="2015" name="Fish Shellfish Immunol.">
        <title>Early steps in the European eel (Anguilla anguilla)-Vibrio vulnificus interaction in the gills: Role of the RtxA13 toxin.</title>
        <authorList>
            <person name="Callol A."/>
            <person name="Pajuelo D."/>
            <person name="Ebbesson L."/>
            <person name="Teles M."/>
            <person name="MacKenzie S."/>
            <person name="Amaro C."/>
        </authorList>
    </citation>
    <scope>NUCLEOTIDE SEQUENCE</scope>
</reference>
<dbReference type="EMBL" id="GBXM01020946">
    <property type="protein sequence ID" value="JAH87631.1"/>
    <property type="molecule type" value="Transcribed_RNA"/>
</dbReference>
<name>A0A0E9WBF0_ANGAN</name>
<organism evidence="1">
    <name type="scientific">Anguilla anguilla</name>
    <name type="common">European freshwater eel</name>
    <name type="synonym">Muraena anguilla</name>
    <dbReference type="NCBI Taxonomy" id="7936"/>
    <lineage>
        <taxon>Eukaryota</taxon>
        <taxon>Metazoa</taxon>
        <taxon>Chordata</taxon>
        <taxon>Craniata</taxon>
        <taxon>Vertebrata</taxon>
        <taxon>Euteleostomi</taxon>
        <taxon>Actinopterygii</taxon>
        <taxon>Neopterygii</taxon>
        <taxon>Teleostei</taxon>
        <taxon>Anguilliformes</taxon>
        <taxon>Anguillidae</taxon>
        <taxon>Anguilla</taxon>
    </lineage>
</organism>